<dbReference type="SUPFAM" id="SSF54593">
    <property type="entry name" value="Glyoxalase/Bleomycin resistance protein/Dihydroxybiphenyl dioxygenase"/>
    <property type="match status" value="1"/>
</dbReference>
<dbReference type="PANTHER" id="PTHR36437">
    <property type="entry name" value="GLYOXALASE/BLEOMYCIN RESISTANCE PROTEIN/DIOXYGENASE"/>
    <property type="match status" value="1"/>
</dbReference>
<dbReference type="PANTHER" id="PTHR36437:SF2">
    <property type="entry name" value="GLYOXALASE_BLEOMYCIN RESISTANCE PROTEIN_DIOXYGENASE"/>
    <property type="match status" value="1"/>
</dbReference>
<dbReference type="RefSeq" id="WP_344045215.1">
    <property type="nucleotide sequence ID" value="NZ_BAAAPB010000002.1"/>
</dbReference>
<proteinExistence type="predicted"/>
<dbReference type="InterPro" id="IPR004360">
    <property type="entry name" value="Glyas_Fos-R_dOase_dom"/>
</dbReference>
<reference evidence="3" key="1">
    <citation type="journal article" date="2019" name="Int. J. Syst. Evol. Microbiol.">
        <title>The Global Catalogue of Microorganisms (GCM) 10K type strain sequencing project: providing services to taxonomists for standard genome sequencing and annotation.</title>
        <authorList>
            <consortium name="The Broad Institute Genomics Platform"/>
            <consortium name="The Broad Institute Genome Sequencing Center for Infectious Disease"/>
            <person name="Wu L."/>
            <person name="Ma J."/>
        </authorList>
    </citation>
    <scope>NUCLEOTIDE SEQUENCE [LARGE SCALE GENOMIC DNA]</scope>
    <source>
        <strain evidence="3">JCM 15309</strain>
    </source>
</reference>
<evidence type="ECO:0000259" key="1">
    <source>
        <dbReference type="PROSITE" id="PS51819"/>
    </source>
</evidence>
<protein>
    <submittedName>
        <fullName evidence="2">VOC family protein</fullName>
    </submittedName>
</protein>
<organism evidence="2 3">
    <name type="scientific">Nocardioides panacihumi</name>
    <dbReference type="NCBI Taxonomy" id="400774"/>
    <lineage>
        <taxon>Bacteria</taxon>
        <taxon>Bacillati</taxon>
        <taxon>Actinomycetota</taxon>
        <taxon>Actinomycetes</taxon>
        <taxon>Propionibacteriales</taxon>
        <taxon>Nocardioidaceae</taxon>
        <taxon>Nocardioides</taxon>
    </lineage>
</organism>
<sequence length="126" mass="14036">MTQLDWRIELVPLAVSDVDRAVRFYGDEVGWSVDFDHTVHEGLRFVQVTPQGSACSICFGVGLDMLPEGSSQFIQVVVPDADAARAYLQERGVACSEVAELDWGRFVYFSDPDGNRWALQQIVRPG</sequence>
<keyword evidence="3" id="KW-1185">Reference proteome</keyword>
<dbReference type="InterPro" id="IPR029068">
    <property type="entry name" value="Glyas_Bleomycin-R_OHBP_Dase"/>
</dbReference>
<evidence type="ECO:0000313" key="2">
    <source>
        <dbReference type="EMBL" id="GAA1964190.1"/>
    </source>
</evidence>
<comment type="caution">
    <text evidence="2">The sequence shown here is derived from an EMBL/GenBank/DDBJ whole genome shotgun (WGS) entry which is preliminary data.</text>
</comment>
<dbReference type="Pfam" id="PF00903">
    <property type="entry name" value="Glyoxalase"/>
    <property type="match status" value="1"/>
</dbReference>
<feature type="domain" description="VOC" evidence="1">
    <location>
        <begin position="7"/>
        <end position="122"/>
    </location>
</feature>
<accession>A0ABP5CHL8</accession>
<name>A0ABP5CHL8_9ACTN</name>
<dbReference type="Gene3D" id="3.10.180.10">
    <property type="entry name" value="2,3-Dihydroxybiphenyl 1,2-Dioxygenase, domain 1"/>
    <property type="match status" value="1"/>
</dbReference>
<dbReference type="PROSITE" id="PS51819">
    <property type="entry name" value="VOC"/>
    <property type="match status" value="1"/>
</dbReference>
<dbReference type="Proteomes" id="UP001500571">
    <property type="component" value="Unassembled WGS sequence"/>
</dbReference>
<dbReference type="EMBL" id="BAAAPB010000002">
    <property type="protein sequence ID" value="GAA1964190.1"/>
    <property type="molecule type" value="Genomic_DNA"/>
</dbReference>
<gene>
    <name evidence="2" type="ORF">GCM10009798_25410</name>
</gene>
<dbReference type="InterPro" id="IPR037523">
    <property type="entry name" value="VOC_core"/>
</dbReference>
<evidence type="ECO:0000313" key="3">
    <source>
        <dbReference type="Proteomes" id="UP001500571"/>
    </source>
</evidence>